<dbReference type="PANTHER" id="PTHR47972:SF45">
    <property type="entry name" value="PROTEIN CLARET SEGREGATIONAL"/>
    <property type="match status" value="1"/>
</dbReference>
<keyword evidence="6 10" id="KW-0175">Coiled coil</keyword>
<keyword evidence="5 9" id="KW-0067">ATP-binding</keyword>
<dbReference type="InterPro" id="IPR027417">
    <property type="entry name" value="P-loop_NTPase"/>
</dbReference>
<evidence type="ECO:0000256" key="3">
    <source>
        <dbReference type="ARBA" id="ARBA00022701"/>
    </source>
</evidence>
<protein>
    <recommendedName>
        <fullName evidence="12">Kinesin motor domain-containing protein</fullName>
    </recommendedName>
</protein>
<keyword evidence="2" id="KW-0963">Cytoplasm</keyword>
<dbReference type="GO" id="GO:0005524">
    <property type="term" value="F:ATP binding"/>
    <property type="evidence" value="ECO:0007669"/>
    <property type="project" value="UniProtKB-UniRule"/>
</dbReference>
<dbReference type="PANTHER" id="PTHR47972">
    <property type="entry name" value="KINESIN-LIKE PROTEIN KLP-3"/>
    <property type="match status" value="1"/>
</dbReference>
<dbReference type="InterPro" id="IPR001752">
    <property type="entry name" value="Kinesin_motor_dom"/>
</dbReference>
<dbReference type="STRING" id="188477.A0A3S1BN18"/>
<organism evidence="13 14">
    <name type="scientific">Elysia chlorotica</name>
    <name type="common">Eastern emerald elysia</name>
    <name type="synonym">Sea slug</name>
    <dbReference type="NCBI Taxonomy" id="188477"/>
    <lineage>
        <taxon>Eukaryota</taxon>
        <taxon>Metazoa</taxon>
        <taxon>Spiralia</taxon>
        <taxon>Lophotrochozoa</taxon>
        <taxon>Mollusca</taxon>
        <taxon>Gastropoda</taxon>
        <taxon>Heterobranchia</taxon>
        <taxon>Euthyneura</taxon>
        <taxon>Panpulmonata</taxon>
        <taxon>Sacoglossa</taxon>
        <taxon>Placobranchoidea</taxon>
        <taxon>Plakobranchidae</taxon>
        <taxon>Elysia</taxon>
    </lineage>
</organism>
<evidence type="ECO:0000256" key="4">
    <source>
        <dbReference type="ARBA" id="ARBA00022741"/>
    </source>
</evidence>
<dbReference type="Proteomes" id="UP000271974">
    <property type="component" value="Unassembled WGS sequence"/>
</dbReference>
<evidence type="ECO:0000256" key="6">
    <source>
        <dbReference type="ARBA" id="ARBA00023054"/>
    </source>
</evidence>
<evidence type="ECO:0000256" key="5">
    <source>
        <dbReference type="ARBA" id="ARBA00022840"/>
    </source>
</evidence>
<evidence type="ECO:0000256" key="9">
    <source>
        <dbReference type="PROSITE-ProRule" id="PRU00283"/>
    </source>
</evidence>
<evidence type="ECO:0000256" key="10">
    <source>
        <dbReference type="SAM" id="Coils"/>
    </source>
</evidence>
<dbReference type="CDD" id="cd01366">
    <property type="entry name" value="KISc_C_terminal"/>
    <property type="match status" value="1"/>
</dbReference>
<keyword evidence="4 9" id="KW-0547">Nucleotide-binding</keyword>
<evidence type="ECO:0000256" key="2">
    <source>
        <dbReference type="ARBA" id="ARBA00022490"/>
    </source>
</evidence>
<evidence type="ECO:0000313" key="13">
    <source>
        <dbReference type="EMBL" id="RUS87449.1"/>
    </source>
</evidence>
<comment type="similarity">
    <text evidence="9">Belongs to the TRAFAC class myosin-kinesin ATPase superfamily. Kinesin family.</text>
</comment>
<dbReference type="GO" id="GO:0003777">
    <property type="term" value="F:microtubule motor activity"/>
    <property type="evidence" value="ECO:0007669"/>
    <property type="project" value="InterPro"/>
</dbReference>
<feature type="region of interest" description="Disordered" evidence="11">
    <location>
        <begin position="1"/>
        <end position="42"/>
    </location>
</feature>
<dbReference type="PROSITE" id="PS50067">
    <property type="entry name" value="KINESIN_MOTOR_2"/>
    <property type="match status" value="1"/>
</dbReference>
<dbReference type="GO" id="GO:0090307">
    <property type="term" value="P:mitotic spindle assembly"/>
    <property type="evidence" value="ECO:0007669"/>
    <property type="project" value="UniProtKB-ARBA"/>
</dbReference>
<evidence type="ECO:0000256" key="11">
    <source>
        <dbReference type="SAM" id="MobiDB-lite"/>
    </source>
</evidence>
<feature type="binding site" evidence="9">
    <location>
        <begin position="465"/>
        <end position="472"/>
    </location>
    <ligand>
        <name>ATP</name>
        <dbReference type="ChEBI" id="CHEBI:30616"/>
    </ligand>
</feature>
<evidence type="ECO:0000259" key="12">
    <source>
        <dbReference type="PROSITE" id="PS50067"/>
    </source>
</evidence>
<dbReference type="AlphaFoldDB" id="A0A3S1BN18"/>
<keyword evidence="7 9" id="KW-0505">Motor protein</keyword>
<feature type="domain" description="Kinesin motor" evidence="12">
    <location>
        <begin position="363"/>
        <end position="710"/>
    </location>
</feature>
<evidence type="ECO:0000256" key="1">
    <source>
        <dbReference type="ARBA" id="ARBA00004245"/>
    </source>
</evidence>
<proteinExistence type="inferred from homology"/>
<reference evidence="13 14" key="1">
    <citation type="submission" date="2019-01" db="EMBL/GenBank/DDBJ databases">
        <title>A draft genome assembly of the solar-powered sea slug Elysia chlorotica.</title>
        <authorList>
            <person name="Cai H."/>
            <person name="Li Q."/>
            <person name="Fang X."/>
            <person name="Li J."/>
            <person name="Curtis N.E."/>
            <person name="Altenburger A."/>
            <person name="Shibata T."/>
            <person name="Feng M."/>
            <person name="Maeda T."/>
            <person name="Schwartz J.A."/>
            <person name="Shigenobu S."/>
            <person name="Lundholm N."/>
            <person name="Nishiyama T."/>
            <person name="Yang H."/>
            <person name="Hasebe M."/>
            <person name="Li S."/>
            <person name="Pierce S.K."/>
            <person name="Wang J."/>
        </authorList>
    </citation>
    <scope>NUCLEOTIDE SEQUENCE [LARGE SCALE GENOMIC DNA]</scope>
    <source>
        <strain evidence="13">EC2010</strain>
        <tissue evidence="13">Whole organism of an adult</tissue>
    </source>
</reference>
<accession>A0A3S1BN18</accession>
<dbReference type="SMART" id="SM00129">
    <property type="entry name" value="KISc"/>
    <property type="match status" value="1"/>
</dbReference>
<evidence type="ECO:0000313" key="14">
    <source>
        <dbReference type="Proteomes" id="UP000271974"/>
    </source>
</evidence>
<comment type="caution">
    <text evidence="13">The sequence shown here is derived from an EMBL/GenBank/DDBJ whole genome shotgun (WGS) entry which is preliminary data.</text>
</comment>
<dbReference type="Pfam" id="PF00225">
    <property type="entry name" value="Kinesin"/>
    <property type="match status" value="1"/>
</dbReference>
<dbReference type="PRINTS" id="PR00380">
    <property type="entry name" value="KINESINHEAVY"/>
</dbReference>
<dbReference type="GO" id="GO:0008017">
    <property type="term" value="F:microtubule binding"/>
    <property type="evidence" value="ECO:0007669"/>
    <property type="project" value="InterPro"/>
</dbReference>
<dbReference type="GO" id="GO:0007018">
    <property type="term" value="P:microtubule-based movement"/>
    <property type="evidence" value="ECO:0007669"/>
    <property type="project" value="InterPro"/>
</dbReference>
<feature type="coiled-coil region" evidence="10">
    <location>
        <begin position="199"/>
        <end position="349"/>
    </location>
</feature>
<keyword evidence="3" id="KW-0493">Microtubule</keyword>
<dbReference type="InterPro" id="IPR027640">
    <property type="entry name" value="Kinesin-like_fam"/>
</dbReference>
<sequence>MERKPLASNRKIPVPVAESRTKAALKRARSPNVNESVTEDKRVCTDKKTAPGLKRHCSTSILTRGSAPVTTASTRRATAPKLNSVKSSDSLMARKPLSRPSVSQAASTARGVKPYVRPGASTAPRPVVQGRPPTSASSNLNSTVVSTGAPKTKPRPGWDLKGKLQDMQGELTGCTFRIAHLESLNQKLSGDAEMKHVASQSAVKEIEQLKEKLDQAGHEYESHKKKLKSDLEDLEFQKSSIERKKRALEEELEDSNNKVTRLQELSETRNKTIEDLKFAIEQKESEILGLEAKARAHETERQRLTNQVEEWKEMTETHSKTIEDLKLIIEKKDSEIQNMESRERAHETERRRLHNMVQELKGNIRVFCRVRPLLGEEELCKGGVISHINFPDMDHKILELDKLADISVNESVLNSTRGGRAMSKYEFSFDKVFQPESSQAEVFEEISQLVQSALDGYNVCIFAYGQTGSGKTFTMEGCLEDEDLLGMIPRTVKQIFTAAHDLETKGWAYKFSASMLEIYNENIFDLLGKSSTREEKLEVKLLAKGEDVHVPKLSLVEVKSELQVLKLLKKACENRSVAETKCNQRSSRSHSVFQLKLEGANSITGEHSKGLLNLVDLAGSERVKESGSEGQRLVEAQSINKSLSNLGNVIMALGNKEKHIPYRNSKLTYLLQNSLGGNSKTLMFVNVSPKEECFSETLNSLRFATKVNQCNIGTAQKKS</sequence>
<evidence type="ECO:0000256" key="7">
    <source>
        <dbReference type="ARBA" id="ARBA00023175"/>
    </source>
</evidence>
<dbReference type="FunFam" id="3.40.850.10:FF:000065">
    <property type="entry name" value="Kinesin-like protein"/>
    <property type="match status" value="1"/>
</dbReference>
<comment type="subcellular location">
    <subcellularLocation>
        <location evidence="1">Cytoplasm</location>
        <location evidence="1">Cytoskeleton</location>
    </subcellularLocation>
</comment>
<dbReference type="EMBL" id="RQTK01000110">
    <property type="protein sequence ID" value="RUS87449.1"/>
    <property type="molecule type" value="Genomic_DNA"/>
</dbReference>
<dbReference type="SUPFAM" id="SSF52540">
    <property type="entry name" value="P-loop containing nucleoside triphosphate hydrolases"/>
    <property type="match status" value="1"/>
</dbReference>
<evidence type="ECO:0000256" key="8">
    <source>
        <dbReference type="ARBA" id="ARBA00023212"/>
    </source>
</evidence>
<dbReference type="InterPro" id="IPR036961">
    <property type="entry name" value="Kinesin_motor_dom_sf"/>
</dbReference>
<name>A0A3S1BN18_ELYCH</name>
<dbReference type="Gene3D" id="3.40.850.10">
    <property type="entry name" value="Kinesin motor domain"/>
    <property type="match status" value="1"/>
</dbReference>
<keyword evidence="14" id="KW-1185">Reference proteome</keyword>
<dbReference type="OrthoDB" id="3176171at2759"/>
<gene>
    <name evidence="13" type="ORF">EGW08_004765</name>
</gene>
<keyword evidence="8" id="KW-0206">Cytoskeleton</keyword>
<feature type="compositionally biased region" description="Polar residues" evidence="11">
    <location>
        <begin position="132"/>
        <end position="146"/>
    </location>
</feature>
<feature type="region of interest" description="Disordered" evidence="11">
    <location>
        <begin position="91"/>
        <end position="160"/>
    </location>
</feature>
<dbReference type="GO" id="GO:0005874">
    <property type="term" value="C:microtubule"/>
    <property type="evidence" value="ECO:0007669"/>
    <property type="project" value="UniProtKB-KW"/>
</dbReference>